<sequence>MEIRAILAELGGLTLFMLSVAAIAILAGQTDNSPRRLRTLPASVSRIQAKLAVQVMRRSLGDQTDVVHRAGENTHAWEQLNSCFRQ</sequence>
<keyword evidence="1" id="KW-0472">Membrane</keyword>
<proteinExistence type="predicted"/>
<organism evidence="2 3">
    <name type="scientific">Trichocladium antarcticum</name>
    <dbReference type="NCBI Taxonomy" id="1450529"/>
    <lineage>
        <taxon>Eukaryota</taxon>
        <taxon>Fungi</taxon>
        <taxon>Dikarya</taxon>
        <taxon>Ascomycota</taxon>
        <taxon>Pezizomycotina</taxon>
        <taxon>Sordariomycetes</taxon>
        <taxon>Sordariomycetidae</taxon>
        <taxon>Sordariales</taxon>
        <taxon>Chaetomiaceae</taxon>
        <taxon>Trichocladium</taxon>
    </lineage>
</organism>
<evidence type="ECO:0000313" key="3">
    <source>
        <dbReference type="Proteomes" id="UP001304895"/>
    </source>
</evidence>
<feature type="transmembrane region" description="Helical" evidence="1">
    <location>
        <begin position="6"/>
        <end position="28"/>
    </location>
</feature>
<keyword evidence="1" id="KW-0812">Transmembrane</keyword>
<keyword evidence="3" id="KW-1185">Reference proteome</keyword>
<evidence type="ECO:0000256" key="1">
    <source>
        <dbReference type="SAM" id="Phobius"/>
    </source>
</evidence>
<evidence type="ECO:0000313" key="2">
    <source>
        <dbReference type="EMBL" id="KAK4138773.1"/>
    </source>
</evidence>
<dbReference type="Proteomes" id="UP001304895">
    <property type="component" value="Unassembled WGS sequence"/>
</dbReference>
<dbReference type="AlphaFoldDB" id="A0AAN6ZI61"/>
<dbReference type="EMBL" id="MU853401">
    <property type="protein sequence ID" value="KAK4138773.1"/>
    <property type="molecule type" value="Genomic_DNA"/>
</dbReference>
<keyword evidence="1" id="KW-1133">Transmembrane helix</keyword>
<reference evidence="2" key="2">
    <citation type="submission" date="2023-05" db="EMBL/GenBank/DDBJ databases">
        <authorList>
            <consortium name="Lawrence Berkeley National Laboratory"/>
            <person name="Steindorff A."/>
            <person name="Hensen N."/>
            <person name="Bonometti L."/>
            <person name="Westerberg I."/>
            <person name="Brannstrom I.O."/>
            <person name="Guillou S."/>
            <person name="Cros-Aarteil S."/>
            <person name="Calhoun S."/>
            <person name="Haridas S."/>
            <person name="Kuo A."/>
            <person name="Mondo S."/>
            <person name="Pangilinan J."/>
            <person name="Riley R."/>
            <person name="Labutti K."/>
            <person name="Andreopoulos B."/>
            <person name="Lipzen A."/>
            <person name="Chen C."/>
            <person name="Yanf M."/>
            <person name="Daum C."/>
            <person name="Ng V."/>
            <person name="Clum A."/>
            <person name="Ohm R."/>
            <person name="Martin F."/>
            <person name="Silar P."/>
            <person name="Natvig D."/>
            <person name="Lalanne C."/>
            <person name="Gautier V."/>
            <person name="Ament-Velasquez S.L."/>
            <person name="Kruys A."/>
            <person name="Hutchinson M.I."/>
            <person name="Powell A.J."/>
            <person name="Barry K."/>
            <person name="Miller A.N."/>
            <person name="Grigoriev I.V."/>
            <person name="Debuchy R."/>
            <person name="Gladieux P."/>
            <person name="Thoren M.H."/>
            <person name="Johannesson H."/>
        </authorList>
    </citation>
    <scope>NUCLEOTIDE SEQUENCE</scope>
    <source>
        <strain evidence="2">CBS 123565</strain>
    </source>
</reference>
<gene>
    <name evidence="2" type="ORF">BT67DRAFT_21546</name>
</gene>
<comment type="caution">
    <text evidence="2">The sequence shown here is derived from an EMBL/GenBank/DDBJ whole genome shotgun (WGS) entry which is preliminary data.</text>
</comment>
<accession>A0AAN6ZI61</accession>
<name>A0AAN6ZI61_9PEZI</name>
<protein>
    <submittedName>
        <fullName evidence="2">Uncharacterized protein</fullName>
    </submittedName>
</protein>
<reference evidence="2" key="1">
    <citation type="journal article" date="2023" name="Mol. Phylogenet. Evol.">
        <title>Genome-scale phylogeny and comparative genomics of the fungal order Sordariales.</title>
        <authorList>
            <person name="Hensen N."/>
            <person name="Bonometti L."/>
            <person name="Westerberg I."/>
            <person name="Brannstrom I.O."/>
            <person name="Guillou S."/>
            <person name="Cros-Aarteil S."/>
            <person name="Calhoun S."/>
            <person name="Haridas S."/>
            <person name="Kuo A."/>
            <person name="Mondo S."/>
            <person name="Pangilinan J."/>
            <person name="Riley R."/>
            <person name="LaButti K."/>
            <person name="Andreopoulos B."/>
            <person name="Lipzen A."/>
            <person name="Chen C."/>
            <person name="Yan M."/>
            <person name="Daum C."/>
            <person name="Ng V."/>
            <person name="Clum A."/>
            <person name="Steindorff A."/>
            <person name="Ohm R.A."/>
            <person name="Martin F."/>
            <person name="Silar P."/>
            <person name="Natvig D.O."/>
            <person name="Lalanne C."/>
            <person name="Gautier V."/>
            <person name="Ament-Velasquez S.L."/>
            <person name="Kruys A."/>
            <person name="Hutchinson M.I."/>
            <person name="Powell A.J."/>
            <person name="Barry K."/>
            <person name="Miller A.N."/>
            <person name="Grigoriev I.V."/>
            <person name="Debuchy R."/>
            <person name="Gladieux P."/>
            <person name="Hiltunen Thoren M."/>
            <person name="Johannesson H."/>
        </authorList>
    </citation>
    <scope>NUCLEOTIDE SEQUENCE</scope>
    <source>
        <strain evidence="2">CBS 123565</strain>
    </source>
</reference>